<feature type="transmembrane region" description="Helical" evidence="5">
    <location>
        <begin position="121"/>
        <end position="141"/>
    </location>
</feature>
<feature type="transmembrane region" description="Helical" evidence="5">
    <location>
        <begin position="9"/>
        <end position="27"/>
    </location>
</feature>
<dbReference type="PANTHER" id="PTHR37422:SF17">
    <property type="entry name" value="O-ANTIGEN LIGASE"/>
    <property type="match status" value="1"/>
</dbReference>
<feature type="transmembrane region" description="Helical" evidence="5">
    <location>
        <begin position="96"/>
        <end position="112"/>
    </location>
</feature>
<keyword evidence="2 5" id="KW-0812">Transmembrane</keyword>
<dbReference type="AlphaFoldDB" id="A0A653AK95"/>
<evidence type="ECO:0000256" key="3">
    <source>
        <dbReference type="ARBA" id="ARBA00022989"/>
    </source>
</evidence>
<sequence length="485" mass="56671">MILLFKRKNYWGLLPLILSLFIAFLLYHKNFSFDLIGFKNGNNLISMFFTAITILFSLSLILFFSHFRKQTYYKKLLLLGVALFFIVINFRSHLPFQFSVIFAVIVLIYFLFEKKIYRPNLLFISLFIYFGIDTISLLWTYNPEQGFHYWGNITPIAFIPILFCFFKLDKKDFELIVLLIFRFSIIFSFISICSWIVECRFLNFPLENSLSIKKYTVDIYNSYDVVYAWSKKVHPTYNALNFLFSLSVGWYYIFKKNIDNNVSFSELLFLILTSLLLSIITASRFLFVGWIVVNILGFLFVIRRKKTLLATCASCIIIFVALFMLFNSGEITNFVQDPVRKCHYNAAFQGIKENTWLGTGLGGMTKYINRDNPVYAPLHLSKAELFPHEHPHNEIIGDWMQTGIPGLVAILLILSVLFYYGIKQRNWLLLINAIIFFILMTIEMPLMYSNGIFAFTLIFSLLTHRIDTGSGILFNFNNKKNQIDT</sequence>
<comment type="subcellular location">
    <subcellularLocation>
        <location evidence="1">Membrane</location>
        <topology evidence="1">Multi-pass membrane protein</topology>
    </subcellularLocation>
</comment>
<feature type="transmembrane region" description="Helical" evidence="5">
    <location>
        <begin position="308"/>
        <end position="326"/>
    </location>
</feature>
<dbReference type="InterPro" id="IPR007016">
    <property type="entry name" value="O-antigen_ligase-rel_domated"/>
</dbReference>
<feature type="transmembrane region" description="Helical" evidence="5">
    <location>
        <begin position="427"/>
        <end position="446"/>
    </location>
</feature>
<evidence type="ECO:0000256" key="2">
    <source>
        <dbReference type="ARBA" id="ARBA00022692"/>
    </source>
</evidence>
<evidence type="ECO:0000313" key="7">
    <source>
        <dbReference type="EMBL" id="VBB48125.1"/>
    </source>
</evidence>
<name>A0A653AK95_9BACT</name>
<keyword evidence="4 5" id="KW-0472">Membrane</keyword>
<feature type="transmembrane region" description="Helical" evidence="5">
    <location>
        <begin position="47"/>
        <end position="65"/>
    </location>
</feature>
<keyword evidence="3 5" id="KW-1133">Transmembrane helix</keyword>
<dbReference type="GO" id="GO:0016020">
    <property type="term" value="C:membrane"/>
    <property type="evidence" value="ECO:0007669"/>
    <property type="project" value="UniProtKB-SubCell"/>
</dbReference>
<proteinExistence type="predicted"/>
<dbReference type="PANTHER" id="PTHR37422">
    <property type="entry name" value="TEICHURONIC ACID BIOSYNTHESIS PROTEIN TUAE"/>
    <property type="match status" value="1"/>
</dbReference>
<feature type="transmembrane region" description="Helical" evidence="5">
    <location>
        <begin position="236"/>
        <end position="254"/>
    </location>
</feature>
<evidence type="ECO:0000259" key="6">
    <source>
        <dbReference type="Pfam" id="PF04932"/>
    </source>
</evidence>
<feature type="domain" description="O-antigen ligase-related" evidence="6">
    <location>
        <begin position="270"/>
        <end position="410"/>
    </location>
</feature>
<evidence type="ECO:0000256" key="5">
    <source>
        <dbReference type="SAM" id="Phobius"/>
    </source>
</evidence>
<dbReference type="Pfam" id="PF04932">
    <property type="entry name" value="Wzy_C"/>
    <property type="match status" value="1"/>
</dbReference>
<gene>
    <name evidence="7" type="ORF">TRIP_D440143</name>
</gene>
<evidence type="ECO:0000256" key="4">
    <source>
        <dbReference type="ARBA" id="ARBA00023136"/>
    </source>
</evidence>
<feature type="transmembrane region" description="Helical" evidence="5">
    <location>
        <begin position="285"/>
        <end position="301"/>
    </location>
</feature>
<feature type="transmembrane region" description="Helical" evidence="5">
    <location>
        <begin position="147"/>
        <end position="168"/>
    </location>
</feature>
<reference evidence="7" key="1">
    <citation type="submission" date="2018-07" db="EMBL/GenBank/DDBJ databases">
        <authorList>
            <consortium name="Genoscope - CEA"/>
            <person name="William W."/>
        </authorList>
    </citation>
    <scope>NUCLEOTIDE SEQUENCE</scope>
    <source>
        <strain evidence="7">IK1</strain>
    </source>
</reference>
<dbReference type="EMBL" id="UPXZ01000039">
    <property type="protein sequence ID" value="VBB48125.1"/>
    <property type="molecule type" value="Genomic_DNA"/>
</dbReference>
<feature type="transmembrane region" description="Helical" evidence="5">
    <location>
        <begin position="72"/>
        <end position="90"/>
    </location>
</feature>
<dbReference type="InterPro" id="IPR051533">
    <property type="entry name" value="WaaL-like"/>
</dbReference>
<evidence type="ECO:0000256" key="1">
    <source>
        <dbReference type="ARBA" id="ARBA00004141"/>
    </source>
</evidence>
<feature type="transmembrane region" description="Helical" evidence="5">
    <location>
        <begin position="175"/>
        <end position="197"/>
    </location>
</feature>
<organism evidence="7">
    <name type="scientific">uncultured Paludibacter sp</name>
    <dbReference type="NCBI Taxonomy" id="497635"/>
    <lineage>
        <taxon>Bacteria</taxon>
        <taxon>Pseudomonadati</taxon>
        <taxon>Bacteroidota</taxon>
        <taxon>Bacteroidia</taxon>
        <taxon>Bacteroidales</taxon>
        <taxon>Paludibacteraceae</taxon>
        <taxon>Paludibacter</taxon>
        <taxon>environmental samples</taxon>
    </lineage>
</organism>
<accession>A0A653AK95</accession>
<feature type="transmembrane region" description="Helical" evidence="5">
    <location>
        <begin position="452"/>
        <end position="476"/>
    </location>
</feature>
<feature type="transmembrane region" description="Helical" evidence="5">
    <location>
        <begin position="399"/>
        <end position="420"/>
    </location>
</feature>
<feature type="transmembrane region" description="Helical" evidence="5">
    <location>
        <begin position="261"/>
        <end position="279"/>
    </location>
</feature>
<protein>
    <recommendedName>
        <fullName evidence="6">O-antigen ligase-related domain-containing protein</fullName>
    </recommendedName>
</protein>